<dbReference type="GO" id="GO:0000492">
    <property type="term" value="P:box C/D snoRNP assembly"/>
    <property type="evidence" value="ECO:0007669"/>
    <property type="project" value="InterPro"/>
</dbReference>
<accession>A0AAE0PP68</accession>
<dbReference type="AlphaFoldDB" id="A0AAE0PP68"/>
<dbReference type="InterPro" id="IPR027921">
    <property type="entry name" value="NOPCHAP1"/>
</dbReference>
<feature type="compositionally biased region" description="Low complexity" evidence="1">
    <location>
        <begin position="38"/>
        <end position="48"/>
    </location>
</feature>
<feature type="compositionally biased region" description="Low complexity" evidence="1">
    <location>
        <begin position="186"/>
        <end position="203"/>
    </location>
</feature>
<dbReference type="EMBL" id="JAUTDP010000001">
    <property type="protein sequence ID" value="KAK3403606.1"/>
    <property type="molecule type" value="Genomic_DNA"/>
</dbReference>
<evidence type="ECO:0000313" key="2">
    <source>
        <dbReference type="EMBL" id="KAK3403606.1"/>
    </source>
</evidence>
<gene>
    <name evidence="2" type="ORF">B0T20DRAFT_475388</name>
</gene>
<organism evidence="2 3">
    <name type="scientific">Sordaria brevicollis</name>
    <dbReference type="NCBI Taxonomy" id="83679"/>
    <lineage>
        <taxon>Eukaryota</taxon>
        <taxon>Fungi</taxon>
        <taxon>Dikarya</taxon>
        <taxon>Ascomycota</taxon>
        <taxon>Pezizomycotina</taxon>
        <taxon>Sordariomycetes</taxon>
        <taxon>Sordariomycetidae</taxon>
        <taxon>Sordariales</taxon>
        <taxon>Sordariaceae</taxon>
        <taxon>Sordaria</taxon>
    </lineage>
</organism>
<dbReference type="Pfam" id="PF15370">
    <property type="entry name" value="NOPCHAP1"/>
    <property type="match status" value="1"/>
</dbReference>
<dbReference type="Proteomes" id="UP001281003">
    <property type="component" value="Unassembled WGS sequence"/>
</dbReference>
<sequence>MAHRPKVNNDDTMDMDQTKPNDTISPSGAGDDFVVDLTSQPTTSQQPQKPNMRFDPSIFGSSSLASKLPSFLEELARANRETEQLMASNPKAARIEINSDDEDESSEEEGGGGRQVIEMNLYSGILEPENPDEKKGEKKEIVMPNGQPFAGDGKVDGGDEPFISEPVNVRHTNGTAVNDSKKRRASSSSSSSSASSSSSSSSSEGETRVIKLPISALQQRNSREASPADSQASDESAEHTGASSSRKEVTVPPRAPPKKKIVVARKADGSLSSSLKDQDVQDWVDSQPSTTGEYDEIEGAPKRKMLIPKTRVGSAESQKNVQDWVNKQANQEQGDHQ</sequence>
<feature type="region of interest" description="Disordered" evidence="1">
    <location>
        <begin position="82"/>
        <end position="337"/>
    </location>
</feature>
<name>A0AAE0PP68_SORBR</name>
<dbReference type="PANTHER" id="PTHR38489">
    <property type="entry name" value="HISTONE CHAPERONE DOMAIN-CONTAINING PROTEIN"/>
    <property type="match status" value="1"/>
</dbReference>
<dbReference type="PANTHER" id="PTHR38489:SF1">
    <property type="entry name" value="HISTONE CHAPERONE DOMAIN-CONTAINING PROTEIN"/>
    <property type="match status" value="1"/>
</dbReference>
<keyword evidence="3" id="KW-1185">Reference proteome</keyword>
<evidence type="ECO:0000256" key="1">
    <source>
        <dbReference type="SAM" id="MobiDB-lite"/>
    </source>
</evidence>
<feature type="region of interest" description="Disordered" evidence="1">
    <location>
        <begin position="1"/>
        <end position="60"/>
    </location>
</feature>
<reference evidence="2" key="1">
    <citation type="journal article" date="2023" name="Mol. Phylogenet. Evol.">
        <title>Genome-scale phylogeny and comparative genomics of the fungal order Sordariales.</title>
        <authorList>
            <person name="Hensen N."/>
            <person name="Bonometti L."/>
            <person name="Westerberg I."/>
            <person name="Brannstrom I.O."/>
            <person name="Guillou S."/>
            <person name="Cros-Aarteil S."/>
            <person name="Calhoun S."/>
            <person name="Haridas S."/>
            <person name="Kuo A."/>
            <person name="Mondo S."/>
            <person name="Pangilinan J."/>
            <person name="Riley R."/>
            <person name="LaButti K."/>
            <person name="Andreopoulos B."/>
            <person name="Lipzen A."/>
            <person name="Chen C."/>
            <person name="Yan M."/>
            <person name="Daum C."/>
            <person name="Ng V."/>
            <person name="Clum A."/>
            <person name="Steindorff A."/>
            <person name="Ohm R.A."/>
            <person name="Martin F."/>
            <person name="Silar P."/>
            <person name="Natvig D.O."/>
            <person name="Lalanne C."/>
            <person name="Gautier V."/>
            <person name="Ament-Velasquez S.L."/>
            <person name="Kruys A."/>
            <person name="Hutchinson M.I."/>
            <person name="Powell A.J."/>
            <person name="Barry K."/>
            <person name="Miller A.N."/>
            <person name="Grigoriev I.V."/>
            <person name="Debuchy R."/>
            <person name="Gladieux P."/>
            <person name="Hiltunen Thoren M."/>
            <person name="Johannesson H."/>
        </authorList>
    </citation>
    <scope>NUCLEOTIDE SEQUENCE</scope>
    <source>
        <strain evidence="2">FGSC 1904</strain>
    </source>
</reference>
<reference evidence="2" key="2">
    <citation type="submission" date="2023-07" db="EMBL/GenBank/DDBJ databases">
        <authorList>
            <consortium name="Lawrence Berkeley National Laboratory"/>
            <person name="Haridas S."/>
            <person name="Hensen N."/>
            <person name="Bonometti L."/>
            <person name="Westerberg I."/>
            <person name="Brannstrom I.O."/>
            <person name="Guillou S."/>
            <person name="Cros-Aarteil S."/>
            <person name="Calhoun S."/>
            <person name="Kuo A."/>
            <person name="Mondo S."/>
            <person name="Pangilinan J."/>
            <person name="Riley R."/>
            <person name="LaButti K."/>
            <person name="Andreopoulos B."/>
            <person name="Lipzen A."/>
            <person name="Chen C."/>
            <person name="Yanf M."/>
            <person name="Daum C."/>
            <person name="Ng V."/>
            <person name="Clum A."/>
            <person name="Steindorff A."/>
            <person name="Ohm R."/>
            <person name="Martin F."/>
            <person name="Silar P."/>
            <person name="Natvig D."/>
            <person name="Lalanne C."/>
            <person name="Gautier V."/>
            <person name="Ament-velasquez S.L."/>
            <person name="Kruys A."/>
            <person name="Hutchinson M.I."/>
            <person name="Powell A.J."/>
            <person name="Barry K."/>
            <person name="Miller A.N."/>
            <person name="Grigoriev I.V."/>
            <person name="Debuchy R."/>
            <person name="Gladieux P."/>
            <person name="Thoren M.H."/>
            <person name="Johannesson H."/>
        </authorList>
    </citation>
    <scope>NUCLEOTIDE SEQUENCE</scope>
    <source>
        <strain evidence="2">FGSC 1904</strain>
    </source>
</reference>
<feature type="compositionally biased region" description="Polar residues" evidence="1">
    <location>
        <begin position="315"/>
        <end position="337"/>
    </location>
</feature>
<comment type="caution">
    <text evidence="2">The sequence shown here is derived from an EMBL/GenBank/DDBJ whole genome shotgun (WGS) entry which is preliminary data.</text>
</comment>
<protein>
    <submittedName>
        <fullName evidence="2">Uncharacterized protein</fullName>
    </submittedName>
</protein>
<feature type="compositionally biased region" description="Acidic residues" evidence="1">
    <location>
        <begin position="98"/>
        <end position="110"/>
    </location>
</feature>
<proteinExistence type="predicted"/>
<feature type="compositionally biased region" description="Basic and acidic residues" evidence="1">
    <location>
        <begin position="131"/>
        <end position="141"/>
    </location>
</feature>
<evidence type="ECO:0000313" key="3">
    <source>
        <dbReference type="Proteomes" id="UP001281003"/>
    </source>
</evidence>